<dbReference type="GO" id="GO:0005886">
    <property type="term" value="C:plasma membrane"/>
    <property type="evidence" value="ECO:0007669"/>
    <property type="project" value="UniProtKB-SubCell"/>
</dbReference>
<evidence type="ECO:0000313" key="9">
    <source>
        <dbReference type="EMBL" id="MXR19167.1"/>
    </source>
</evidence>
<comment type="caution">
    <text evidence="9">The sequence shown here is derived from an EMBL/GenBank/DDBJ whole genome shotgun (WGS) entry which is preliminary data.</text>
</comment>
<dbReference type="PANTHER" id="PTHR35402:SF1">
    <property type="entry name" value="TYPE II SECRETION SYSTEM PROTEIN GSPF DOMAIN-CONTAINING PROTEIN"/>
    <property type="match status" value="1"/>
</dbReference>
<feature type="transmembrane region" description="Helical" evidence="7">
    <location>
        <begin position="132"/>
        <end position="152"/>
    </location>
</feature>
<evidence type="ECO:0000256" key="6">
    <source>
        <dbReference type="SAM" id="MobiDB-lite"/>
    </source>
</evidence>
<evidence type="ECO:0000256" key="3">
    <source>
        <dbReference type="ARBA" id="ARBA00022692"/>
    </source>
</evidence>
<dbReference type="PANTHER" id="PTHR35402">
    <property type="entry name" value="INTEGRAL MEMBRANE PROTEIN-RELATED"/>
    <property type="match status" value="1"/>
</dbReference>
<keyword evidence="4 7" id="KW-1133">Transmembrane helix</keyword>
<dbReference type="RefSeq" id="WP_159524764.1">
    <property type="nucleotide sequence ID" value="NZ_WUUU01000001.1"/>
</dbReference>
<dbReference type="Proteomes" id="UP000471521">
    <property type="component" value="Unassembled WGS sequence"/>
</dbReference>
<name>A0A6B0SE20_9EURY</name>
<sequence length="712" mass="76957">MASSLLFLPLVVVFAAVGALAAAPLVPAIDRLVSRVALATFGGFAQSRRDLNPGQVDALRGAHVPQTYRVYAARTYFYATVAALSGSILGVYLGSGVLVFLGNASESLQSQFPAFVQSAFASGPAEFTVAELFVLFLGSGATLGVLAGFATYKVRWSLPTYTAGERARRIDVSMERTVAFMYALSRSGMALPEVLRILARNQDVYGESAREMAIVVKDIDMFGSDILRALQRLGQRTPSEELGEFAENLTSVLQSGRNLPGFLKREYDYYADEAEAKQEQFLELLATLAEAYVTLFVAGPLFLITILVIIGLTLSDTKNFLRVTAYLLIPLATAGFVVYLDSITQTATGGATGEPPDESESLSRFQSIETPAATARTDGGHAVAGSSSTAENRKRFDTHETLRPVLYRLRHPLEVVLQSPRVLFWATGPIAGLYLLVQYWPLVLGGVTDFTAYDDPLVHAAIFVLGTFAVAYEAHRRRLKAVEASVPDFLDRFASTNEAGMPVVESFGRVVGSELGALTTELERTWTDINWGARIEHALHRFQKRIRTPAISRVVTLTTNAMRASGDLGPVLRIAANEAKATRRLERDRRSELLTYLVVIYIAFFVFLAIVVSLDVIFIPNIPTVEAAASAPTDPTAGQAAGDVSTGPFDRASQLTQAQKDAYSLVFFHTGLVQAVCSGLVAGQMGEGTIKAGAKHATVMLLIAYGTFLFLG</sequence>
<evidence type="ECO:0000256" key="5">
    <source>
        <dbReference type="ARBA" id="ARBA00023136"/>
    </source>
</evidence>
<keyword evidence="10" id="KW-1185">Reference proteome</keyword>
<protein>
    <submittedName>
        <fullName evidence="9">Type II secretion protein F</fullName>
    </submittedName>
</protein>
<dbReference type="OrthoDB" id="12374at2157"/>
<evidence type="ECO:0000256" key="1">
    <source>
        <dbReference type="ARBA" id="ARBA00004651"/>
    </source>
</evidence>
<evidence type="ECO:0000256" key="7">
    <source>
        <dbReference type="SAM" id="Phobius"/>
    </source>
</evidence>
<dbReference type="InterPro" id="IPR018076">
    <property type="entry name" value="T2SS_GspF_dom"/>
</dbReference>
<gene>
    <name evidence="9" type="ORF">GRX66_00590</name>
</gene>
<accession>A0A6B0SE20</accession>
<dbReference type="EMBL" id="WUUU01000001">
    <property type="protein sequence ID" value="MXR19167.1"/>
    <property type="molecule type" value="Genomic_DNA"/>
</dbReference>
<organism evidence="9 10">
    <name type="scientific">Halobacterium bonnevillei</name>
    <dbReference type="NCBI Taxonomy" id="2692200"/>
    <lineage>
        <taxon>Archaea</taxon>
        <taxon>Methanobacteriati</taxon>
        <taxon>Methanobacteriota</taxon>
        <taxon>Stenosarchaea group</taxon>
        <taxon>Halobacteria</taxon>
        <taxon>Halobacteriales</taxon>
        <taxon>Halobacteriaceae</taxon>
        <taxon>Halobacterium</taxon>
    </lineage>
</organism>
<reference evidence="9 10" key="1">
    <citation type="submission" date="2019-12" db="EMBL/GenBank/DDBJ databases">
        <title>Isolation and characterization of three novel carbon monoxide-oxidizing members of Halobacteria from salione crusts and soils.</title>
        <authorList>
            <person name="Myers M.R."/>
            <person name="King G.M."/>
        </authorList>
    </citation>
    <scope>NUCLEOTIDE SEQUENCE [LARGE SCALE GENOMIC DNA]</scope>
    <source>
        <strain evidence="9 10">PCN9</strain>
    </source>
</reference>
<feature type="transmembrane region" description="Helical" evidence="7">
    <location>
        <begin position="76"/>
        <end position="101"/>
    </location>
</feature>
<keyword evidence="2" id="KW-1003">Cell membrane</keyword>
<feature type="transmembrane region" description="Helical" evidence="7">
    <location>
        <begin position="456"/>
        <end position="474"/>
    </location>
</feature>
<comment type="subcellular location">
    <subcellularLocation>
        <location evidence="1">Cell membrane</location>
        <topology evidence="1">Multi-pass membrane protein</topology>
    </subcellularLocation>
</comment>
<dbReference type="AlphaFoldDB" id="A0A6B0SE20"/>
<feature type="transmembrane region" description="Helical" evidence="7">
    <location>
        <begin position="422"/>
        <end position="444"/>
    </location>
</feature>
<proteinExistence type="predicted"/>
<dbReference type="InterPro" id="IPR042094">
    <property type="entry name" value="T2SS_GspF_sf"/>
</dbReference>
<dbReference type="InterPro" id="IPR056569">
    <property type="entry name" value="ArlJ-like"/>
</dbReference>
<feature type="domain" description="Type II secretion system protein GspF" evidence="8">
    <location>
        <begin position="489"/>
        <end position="612"/>
    </location>
</feature>
<dbReference type="Gene3D" id="1.20.81.30">
    <property type="entry name" value="Type II secretion system (T2SS), domain F"/>
    <property type="match status" value="1"/>
</dbReference>
<evidence type="ECO:0000313" key="10">
    <source>
        <dbReference type="Proteomes" id="UP000471521"/>
    </source>
</evidence>
<feature type="region of interest" description="Disordered" evidence="6">
    <location>
        <begin position="374"/>
        <end position="394"/>
    </location>
</feature>
<keyword evidence="5 7" id="KW-0472">Membrane</keyword>
<evidence type="ECO:0000256" key="2">
    <source>
        <dbReference type="ARBA" id="ARBA00022475"/>
    </source>
</evidence>
<evidence type="ECO:0000256" key="4">
    <source>
        <dbReference type="ARBA" id="ARBA00022989"/>
    </source>
</evidence>
<feature type="transmembrane region" description="Helical" evidence="7">
    <location>
        <begin position="593"/>
        <end position="619"/>
    </location>
</feature>
<feature type="transmembrane region" description="Helical" evidence="7">
    <location>
        <begin position="6"/>
        <end position="26"/>
    </location>
</feature>
<evidence type="ECO:0000259" key="8">
    <source>
        <dbReference type="Pfam" id="PF00482"/>
    </source>
</evidence>
<feature type="transmembrane region" description="Helical" evidence="7">
    <location>
        <begin position="320"/>
        <end position="340"/>
    </location>
</feature>
<dbReference type="Pfam" id="PF00482">
    <property type="entry name" value="T2SSF"/>
    <property type="match status" value="2"/>
</dbReference>
<feature type="transmembrane region" description="Helical" evidence="7">
    <location>
        <begin position="291"/>
        <end position="314"/>
    </location>
</feature>
<keyword evidence="3 7" id="KW-0812">Transmembrane</keyword>
<feature type="domain" description="Type II secretion system protein GspF" evidence="8">
    <location>
        <begin position="181"/>
        <end position="306"/>
    </location>
</feature>